<dbReference type="Proteomes" id="UP001153709">
    <property type="component" value="Chromosome 1"/>
</dbReference>
<proteinExistence type="predicted"/>
<keyword evidence="1" id="KW-0863">Zinc-finger</keyword>
<dbReference type="PROSITE" id="PS50157">
    <property type="entry name" value="ZINC_FINGER_C2H2_2"/>
    <property type="match status" value="1"/>
</dbReference>
<dbReference type="OrthoDB" id="2419425at2759"/>
<name>A0A9N9SL53_DIABA</name>
<evidence type="ECO:0000313" key="3">
    <source>
        <dbReference type="EMBL" id="CAG9826813.1"/>
    </source>
</evidence>
<keyword evidence="1" id="KW-0479">Metal-binding</keyword>
<dbReference type="InterPro" id="IPR013087">
    <property type="entry name" value="Znf_C2H2_type"/>
</dbReference>
<sequence>MRCDQCQRDFANKSDLVRHKGKSCRGVKNTSKKRKINLPVLDNLGDGVERLQQAFQCRIATFRFRVKGECIDPFQFMCDVKQKVNHVLGDYNRNHHSVKVQSFDTVFVYKITFSIEQKRGTLNRQNQDSACFAWSINAAILPAKGDPTKPESYHHYSTLLIFDGVGFPIKLGDIHKFLQLNNISVNVVGQETYFKDRKMITELVGSFYHIASRQATHVNLLLTTDDN</sequence>
<dbReference type="PANTHER" id="PTHR31511:SF12">
    <property type="entry name" value="RHO TERMINATION FACTOR N-TERMINAL DOMAIN-CONTAINING PROTEIN"/>
    <property type="match status" value="1"/>
</dbReference>
<accession>A0A9N9SL53</accession>
<keyword evidence="4" id="KW-1185">Reference proteome</keyword>
<dbReference type="EMBL" id="OU898276">
    <property type="protein sequence ID" value="CAG9826813.1"/>
    <property type="molecule type" value="Genomic_DNA"/>
</dbReference>
<dbReference type="GO" id="GO:0008270">
    <property type="term" value="F:zinc ion binding"/>
    <property type="evidence" value="ECO:0007669"/>
    <property type="project" value="UniProtKB-KW"/>
</dbReference>
<reference evidence="3" key="1">
    <citation type="submission" date="2022-01" db="EMBL/GenBank/DDBJ databases">
        <authorList>
            <person name="King R."/>
        </authorList>
    </citation>
    <scope>NUCLEOTIDE SEQUENCE</scope>
</reference>
<keyword evidence="1" id="KW-0862">Zinc</keyword>
<feature type="domain" description="C2H2-type" evidence="2">
    <location>
        <begin position="1"/>
        <end position="29"/>
    </location>
</feature>
<dbReference type="AlphaFoldDB" id="A0A9N9SL53"/>
<organism evidence="3 4">
    <name type="scientific">Diabrotica balteata</name>
    <name type="common">Banded cucumber beetle</name>
    <dbReference type="NCBI Taxonomy" id="107213"/>
    <lineage>
        <taxon>Eukaryota</taxon>
        <taxon>Metazoa</taxon>
        <taxon>Ecdysozoa</taxon>
        <taxon>Arthropoda</taxon>
        <taxon>Hexapoda</taxon>
        <taxon>Insecta</taxon>
        <taxon>Pterygota</taxon>
        <taxon>Neoptera</taxon>
        <taxon>Endopterygota</taxon>
        <taxon>Coleoptera</taxon>
        <taxon>Polyphaga</taxon>
        <taxon>Cucujiformia</taxon>
        <taxon>Chrysomeloidea</taxon>
        <taxon>Chrysomelidae</taxon>
        <taxon>Galerucinae</taxon>
        <taxon>Diabroticina</taxon>
        <taxon>Diabroticites</taxon>
        <taxon>Diabrotica</taxon>
    </lineage>
</organism>
<evidence type="ECO:0000313" key="4">
    <source>
        <dbReference type="Proteomes" id="UP001153709"/>
    </source>
</evidence>
<dbReference type="PANTHER" id="PTHR31511">
    <property type="entry name" value="PROTEIN CBG23764"/>
    <property type="match status" value="1"/>
</dbReference>
<evidence type="ECO:0000259" key="2">
    <source>
        <dbReference type="PROSITE" id="PS50157"/>
    </source>
</evidence>
<evidence type="ECO:0000256" key="1">
    <source>
        <dbReference type="PROSITE-ProRule" id="PRU00042"/>
    </source>
</evidence>
<gene>
    <name evidence="3" type="ORF">DIABBA_LOCUS897</name>
</gene>
<protein>
    <recommendedName>
        <fullName evidence="2">C2H2-type domain-containing protein</fullName>
    </recommendedName>
</protein>